<evidence type="ECO:0000256" key="3">
    <source>
        <dbReference type="SAM" id="MobiDB-lite"/>
    </source>
</evidence>
<gene>
    <name evidence="5" type="ORF">DFJ64_3585</name>
</gene>
<comment type="caution">
    <text evidence="5">The sequence shown here is derived from an EMBL/GenBank/DDBJ whole genome shotgun (WGS) entry which is preliminary data.</text>
</comment>
<dbReference type="SMART" id="SM00116">
    <property type="entry name" value="CBS"/>
    <property type="match status" value="2"/>
</dbReference>
<dbReference type="PANTHER" id="PTHR43080">
    <property type="entry name" value="CBS DOMAIN-CONTAINING PROTEIN CBSX3, MITOCHONDRIAL"/>
    <property type="match status" value="1"/>
</dbReference>
<sequence length="209" mass="22018">MKVTEEEDDADSAVEGGGAVSAANEPVYQGGLVGTANGHGHQGGPVSAAEVDRDRPVTTVGPARSVVPWQLRGEQVPRSQASTPVARLMSTAAPTVRADAPLASAIELFLVSRCRHMLVLHADGTCAGVVADRDILADWPLDAERLTARQVRHVLSHVTPMVETDCSVVDVARLMARYRVDAVAVVDEVGRPVGLVTSNEIVRLVASMS</sequence>
<evidence type="ECO:0000313" key="5">
    <source>
        <dbReference type="EMBL" id="REF38115.1"/>
    </source>
</evidence>
<feature type="domain" description="CBS" evidence="4">
    <location>
        <begin position="89"/>
        <end position="146"/>
    </location>
</feature>
<proteinExistence type="predicted"/>
<dbReference type="PANTHER" id="PTHR43080:SF2">
    <property type="entry name" value="CBS DOMAIN-CONTAINING PROTEIN"/>
    <property type="match status" value="1"/>
</dbReference>
<name>A0A3D9VG30_THECX</name>
<reference evidence="5 6" key="1">
    <citation type="submission" date="2018-08" db="EMBL/GenBank/DDBJ databases">
        <title>Sequencing the genomes of 1000 actinobacteria strains.</title>
        <authorList>
            <person name="Klenk H.-P."/>
        </authorList>
    </citation>
    <scope>NUCLEOTIDE SEQUENCE [LARGE SCALE GENOMIC DNA]</scope>
    <source>
        <strain evidence="5 6">DSM 22891</strain>
    </source>
</reference>
<dbReference type="AlphaFoldDB" id="A0A3D9VG30"/>
<dbReference type="SUPFAM" id="SSF54631">
    <property type="entry name" value="CBS-domain pair"/>
    <property type="match status" value="1"/>
</dbReference>
<keyword evidence="1 2" id="KW-0129">CBS domain</keyword>
<dbReference type="InterPro" id="IPR046342">
    <property type="entry name" value="CBS_dom_sf"/>
</dbReference>
<protein>
    <submittedName>
        <fullName evidence="5">CBS domain protein</fullName>
    </submittedName>
</protein>
<evidence type="ECO:0000313" key="6">
    <source>
        <dbReference type="Proteomes" id="UP000256485"/>
    </source>
</evidence>
<keyword evidence="6" id="KW-1185">Reference proteome</keyword>
<dbReference type="Proteomes" id="UP000256485">
    <property type="component" value="Unassembled WGS sequence"/>
</dbReference>
<evidence type="ECO:0000256" key="2">
    <source>
        <dbReference type="PROSITE-ProRule" id="PRU00703"/>
    </source>
</evidence>
<dbReference type="InterPro" id="IPR000644">
    <property type="entry name" value="CBS_dom"/>
</dbReference>
<feature type="region of interest" description="Disordered" evidence="3">
    <location>
        <begin position="1"/>
        <end position="59"/>
    </location>
</feature>
<feature type="domain" description="CBS" evidence="4">
    <location>
        <begin position="155"/>
        <end position="209"/>
    </location>
</feature>
<organism evidence="5 6">
    <name type="scientific">Thermasporomyces composti</name>
    <dbReference type="NCBI Taxonomy" id="696763"/>
    <lineage>
        <taxon>Bacteria</taxon>
        <taxon>Bacillati</taxon>
        <taxon>Actinomycetota</taxon>
        <taxon>Actinomycetes</taxon>
        <taxon>Propionibacteriales</taxon>
        <taxon>Nocardioidaceae</taxon>
        <taxon>Thermasporomyces</taxon>
    </lineage>
</organism>
<dbReference type="InterPro" id="IPR051257">
    <property type="entry name" value="Diverse_CBS-Domain"/>
</dbReference>
<evidence type="ECO:0000256" key="1">
    <source>
        <dbReference type="ARBA" id="ARBA00023122"/>
    </source>
</evidence>
<accession>A0A3D9VG30</accession>
<dbReference type="EMBL" id="QTUC01000001">
    <property type="protein sequence ID" value="REF38115.1"/>
    <property type="molecule type" value="Genomic_DNA"/>
</dbReference>
<feature type="compositionally biased region" description="Acidic residues" evidence="3">
    <location>
        <begin position="1"/>
        <end position="12"/>
    </location>
</feature>
<dbReference type="Gene3D" id="3.10.580.10">
    <property type="entry name" value="CBS-domain"/>
    <property type="match status" value="1"/>
</dbReference>
<evidence type="ECO:0000259" key="4">
    <source>
        <dbReference type="PROSITE" id="PS51371"/>
    </source>
</evidence>
<dbReference type="PROSITE" id="PS51371">
    <property type="entry name" value="CBS"/>
    <property type="match status" value="2"/>
</dbReference>
<dbReference type="Pfam" id="PF00571">
    <property type="entry name" value="CBS"/>
    <property type="match status" value="2"/>
</dbReference>